<evidence type="ECO:0000256" key="3">
    <source>
        <dbReference type="ARBA" id="ARBA00022741"/>
    </source>
</evidence>
<keyword evidence="2" id="KW-0812">Transmembrane</keyword>
<organism evidence="9 10">
    <name type="scientific">Rotaria sordida</name>
    <dbReference type="NCBI Taxonomy" id="392033"/>
    <lineage>
        <taxon>Eukaryota</taxon>
        <taxon>Metazoa</taxon>
        <taxon>Spiralia</taxon>
        <taxon>Gnathifera</taxon>
        <taxon>Rotifera</taxon>
        <taxon>Eurotatoria</taxon>
        <taxon>Bdelloidea</taxon>
        <taxon>Philodinida</taxon>
        <taxon>Philodinidae</taxon>
        <taxon>Rotaria</taxon>
    </lineage>
</organism>
<dbReference type="GO" id="GO:0090374">
    <property type="term" value="P:oligopeptide export from mitochondrion"/>
    <property type="evidence" value="ECO:0007669"/>
    <property type="project" value="TreeGrafter"/>
</dbReference>
<dbReference type="InterPro" id="IPR027417">
    <property type="entry name" value="P-loop_NTPase"/>
</dbReference>
<keyword evidence="6" id="KW-0472">Membrane</keyword>
<dbReference type="EMBL" id="CAJOAX010001963">
    <property type="protein sequence ID" value="CAF3759870.1"/>
    <property type="molecule type" value="Genomic_DNA"/>
</dbReference>
<sequence>MAKANIKEMKSYGQAGKVAEEVFAAFRTVLAFNAQTSEQTRRKEKLVLNNVSFTINAGKTVALVGSSGSGKSTCTQLLLRFYELTNGHIKINDRNIDEFDIYDYNQAIGVVSQEAVLFATSIQDNIRFGKKNATQDDVIEAAKQAHAHDFIMKLPEGYNTMVGERGVKLSGGQRQRIALARALIRQPNLLILDEATSALDSSSEKIVQQALERASKGRTTIVIAHRLSTIRHADWIVVMKDGAVIEQGIQMKEKEKNEITLEKETTEFMIDEQGCLAVAGARLTNRLRIKAFGCMLRQEVGWFDETENSVGSLCSRLSTDALEIQKVRVRIWSSISTVILKKFSSKLMLI</sequence>
<dbReference type="SUPFAM" id="SSF52540">
    <property type="entry name" value="P-loop containing nucleoside triphosphate hydrolases"/>
    <property type="match status" value="1"/>
</dbReference>
<dbReference type="SUPFAM" id="SSF90123">
    <property type="entry name" value="ABC transporter transmembrane region"/>
    <property type="match status" value="1"/>
</dbReference>
<dbReference type="Gene3D" id="3.40.50.300">
    <property type="entry name" value="P-loop containing nucleotide triphosphate hydrolases"/>
    <property type="match status" value="1"/>
</dbReference>
<reference evidence="9" key="1">
    <citation type="submission" date="2021-02" db="EMBL/GenBank/DDBJ databases">
        <authorList>
            <person name="Nowell W R."/>
        </authorList>
    </citation>
    <scope>NUCLEOTIDE SEQUENCE</scope>
</reference>
<dbReference type="GO" id="GO:0015421">
    <property type="term" value="F:ABC-type oligopeptide transporter activity"/>
    <property type="evidence" value="ECO:0007669"/>
    <property type="project" value="TreeGrafter"/>
</dbReference>
<evidence type="ECO:0000259" key="8">
    <source>
        <dbReference type="PROSITE" id="PS50929"/>
    </source>
</evidence>
<evidence type="ECO:0008006" key="11">
    <source>
        <dbReference type="Google" id="ProtNLM"/>
    </source>
</evidence>
<dbReference type="InterPro" id="IPR036640">
    <property type="entry name" value="ABC1_TM_sf"/>
</dbReference>
<dbReference type="PROSITE" id="PS50893">
    <property type="entry name" value="ABC_TRANSPORTER_2"/>
    <property type="match status" value="1"/>
</dbReference>
<feature type="domain" description="ABC transporter" evidence="7">
    <location>
        <begin position="26"/>
        <end position="266"/>
    </location>
</feature>
<dbReference type="AlphaFoldDB" id="A0A818YV66"/>
<dbReference type="FunFam" id="3.40.50.300:FF:000218">
    <property type="entry name" value="Multidrug ABC transporter ATP-binding protein"/>
    <property type="match status" value="1"/>
</dbReference>
<evidence type="ECO:0000256" key="2">
    <source>
        <dbReference type="ARBA" id="ARBA00022692"/>
    </source>
</evidence>
<accession>A0A818YV66</accession>
<dbReference type="PANTHER" id="PTHR43394">
    <property type="entry name" value="ATP-DEPENDENT PERMEASE MDL1, MITOCHONDRIAL"/>
    <property type="match status" value="1"/>
</dbReference>
<dbReference type="InterPro" id="IPR017871">
    <property type="entry name" value="ABC_transporter-like_CS"/>
</dbReference>
<dbReference type="PANTHER" id="PTHR43394:SF1">
    <property type="entry name" value="ATP-BINDING CASSETTE SUB-FAMILY B MEMBER 10, MITOCHONDRIAL"/>
    <property type="match status" value="1"/>
</dbReference>
<dbReference type="InterPro" id="IPR003439">
    <property type="entry name" value="ABC_transporter-like_ATP-bd"/>
</dbReference>
<keyword evidence="3" id="KW-0547">Nucleotide-binding</keyword>
<dbReference type="PROSITE" id="PS50929">
    <property type="entry name" value="ABC_TM1F"/>
    <property type="match status" value="1"/>
</dbReference>
<evidence type="ECO:0000256" key="6">
    <source>
        <dbReference type="ARBA" id="ARBA00023136"/>
    </source>
</evidence>
<evidence type="ECO:0000256" key="4">
    <source>
        <dbReference type="ARBA" id="ARBA00022840"/>
    </source>
</evidence>
<dbReference type="InterPro" id="IPR003593">
    <property type="entry name" value="AAA+_ATPase"/>
</dbReference>
<evidence type="ECO:0000256" key="1">
    <source>
        <dbReference type="ARBA" id="ARBA00004141"/>
    </source>
</evidence>
<keyword evidence="5" id="KW-1133">Transmembrane helix</keyword>
<comment type="caution">
    <text evidence="9">The sequence shown here is derived from an EMBL/GenBank/DDBJ whole genome shotgun (WGS) entry which is preliminary data.</text>
</comment>
<comment type="subcellular location">
    <subcellularLocation>
        <location evidence="1">Membrane</location>
        <topology evidence="1">Multi-pass membrane protein</topology>
    </subcellularLocation>
</comment>
<keyword evidence="4" id="KW-0067">ATP-binding</keyword>
<dbReference type="Pfam" id="PF00005">
    <property type="entry name" value="ABC_tran"/>
    <property type="match status" value="1"/>
</dbReference>
<dbReference type="GO" id="GO:0005743">
    <property type="term" value="C:mitochondrial inner membrane"/>
    <property type="evidence" value="ECO:0007669"/>
    <property type="project" value="TreeGrafter"/>
</dbReference>
<dbReference type="Pfam" id="PF00664">
    <property type="entry name" value="ABC_membrane"/>
    <property type="match status" value="2"/>
</dbReference>
<dbReference type="InterPro" id="IPR011527">
    <property type="entry name" value="ABC1_TM_dom"/>
</dbReference>
<dbReference type="SMART" id="SM00382">
    <property type="entry name" value="AAA"/>
    <property type="match status" value="1"/>
</dbReference>
<dbReference type="GO" id="GO:0016887">
    <property type="term" value="F:ATP hydrolysis activity"/>
    <property type="evidence" value="ECO:0007669"/>
    <property type="project" value="InterPro"/>
</dbReference>
<proteinExistence type="predicted"/>
<evidence type="ECO:0000313" key="9">
    <source>
        <dbReference type="EMBL" id="CAF3759870.1"/>
    </source>
</evidence>
<evidence type="ECO:0000256" key="5">
    <source>
        <dbReference type="ARBA" id="ARBA00022989"/>
    </source>
</evidence>
<dbReference type="Proteomes" id="UP000663823">
    <property type="component" value="Unassembled WGS sequence"/>
</dbReference>
<dbReference type="InterPro" id="IPR039421">
    <property type="entry name" value="Type_1_exporter"/>
</dbReference>
<evidence type="ECO:0000313" key="10">
    <source>
        <dbReference type="Proteomes" id="UP000663823"/>
    </source>
</evidence>
<dbReference type="GO" id="GO:0005524">
    <property type="term" value="F:ATP binding"/>
    <property type="evidence" value="ECO:0007669"/>
    <property type="project" value="UniProtKB-KW"/>
</dbReference>
<feature type="domain" description="ABC transmembrane type-1" evidence="8">
    <location>
        <begin position="275"/>
        <end position="325"/>
    </location>
</feature>
<evidence type="ECO:0000259" key="7">
    <source>
        <dbReference type="PROSITE" id="PS50893"/>
    </source>
</evidence>
<gene>
    <name evidence="9" type="ORF">OTI717_LOCUS16056</name>
</gene>
<protein>
    <recommendedName>
        <fullName evidence="11">ABC transporter domain-containing protein</fullName>
    </recommendedName>
</protein>
<name>A0A818YV66_9BILA</name>
<dbReference type="PROSITE" id="PS00211">
    <property type="entry name" value="ABC_TRANSPORTER_1"/>
    <property type="match status" value="1"/>
</dbReference>
<dbReference type="Gene3D" id="1.20.1560.10">
    <property type="entry name" value="ABC transporter type 1, transmembrane domain"/>
    <property type="match status" value="1"/>
</dbReference>